<dbReference type="HOGENOM" id="CLU_182034_0_0_9"/>
<dbReference type="Proteomes" id="UP000013911">
    <property type="component" value="Unassembled WGS sequence"/>
</dbReference>
<dbReference type="PATRIC" id="fig|1285586.5.peg.345"/>
<evidence type="ECO:0000313" key="1">
    <source>
        <dbReference type="EMBL" id="EON74166.1"/>
    </source>
</evidence>
<proteinExistence type="predicted"/>
<dbReference type="PIRSF" id="PIRSF037692">
    <property type="entry name" value="UCP037692"/>
    <property type="match status" value="1"/>
</dbReference>
<sequence>MFMIQHFSFKPLFENTQLPGWTISFFYQRERYVAEYLKDGEIRWIGPIPPNEDDVKKMIHELMLYHVYD</sequence>
<dbReference type="InterPro" id="IPR017263">
    <property type="entry name" value="UCP037692"/>
</dbReference>
<comment type="caution">
    <text evidence="1">The sequence shown here is derived from an EMBL/GenBank/DDBJ whole genome shotgun (WGS) entry which is preliminary data.</text>
</comment>
<evidence type="ECO:0000313" key="2">
    <source>
        <dbReference type="Proteomes" id="UP000013911"/>
    </source>
</evidence>
<name>R7ZJD6_LYSSH</name>
<dbReference type="EMBL" id="AQPX01000005">
    <property type="protein sequence ID" value="EON74166.1"/>
    <property type="molecule type" value="Genomic_DNA"/>
</dbReference>
<accession>R7ZJD6</accession>
<dbReference type="Pfam" id="PF17277">
    <property type="entry name" value="DUF5342"/>
    <property type="match status" value="1"/>
</dbReference>
<dbReference type="AlphaFoldDB" id="R7ZJD6"/>
<evidence type="ECO:0008006" key="3">
    <source>
        <dbReference type="Google" id="ProtNLM"/>
    </source>
</evidence>
<gene>
    <name evidence="1" type="ORF">H131_01753</name>
</gene>
<reference evidence="1 2" key="1">
    <citation type="submission" date="2013-04" db="EMBL/GenBank/DDBJ databases">
        <title>Draft genome of the heavy metal tolerant bacterium Lysinibacillus sphaericus strain OT4b.31.</title>
        <authorList>
            <person name="Pena-Montenegro T.D."/>
            <person name="Dussan J."/>
        </authorList>
    </citation>
    <scope>NUCLEOTIDE SEQUENCE [LARGE SCALE GENOMIC DNA]</scope>
    <source>
        <strain evidence="1 2">OT4b.31</strain>
    </source>
</reference>
<organism evidence="1 2">
    <name type="scientific">Lysinibacillus sphaericus OT4b.31</name>
    <dbReference type="NCBI Taxonomy" id="1285586"/>
    <lineage>
        <taxon>Bacteria</taxon>
        <taxon>Bacillati</taxon>
        <taxon>Bacillota</taxon>
        <taxon>Bacilli</taxon>
        <taxon>Bacillales</taxon>
        <taxon>Bacillaceae</taxon>
        <taxon>Lysinibacillus</taxon>
    </lineage>
</organism>
<dbReference type="eggNOG" id="ENOG5032YTI">
    <property type="taxonomic scope" value="Bacteria"/>
</dbReference>
<protein>
    <recommendedName>
        <fullName evidence="3">YheE</fullName>
    </recommendedName>
</protein>